<evidence type="ECO:0000313" key="2">
    <source>
        <dbReference type="Proteomes" id="UP000494115"/>
    </source>
</evidence>
<name>A0A6S7BHJ8_9BURK</name>
<sequence>MLVPADDDGPACMQLAFTEAYEAGSLPVAFNSPQTEIQLRNEARQFGERQPVLVVRPRVVPYGSLVTFVVIGQREGVSNLVEQSKRYRNAMQCAAAIPVP</sequence>
<evidence type="ECO:0000313" key="1">
    <source>
        <dbReference type="EMBL" id="CAB3800598.1"/>
    </source>
</evidence>
<organism evidence="1 2">
    <name type="scientific">Pararobbsia alpina</name>
    <dbReference type="NCBI Taxonomy" id="621374"/>
    <lineage>
        <taxon>Bacteria</taxon>
        <taxon>Pseudomonadati</taxon>
        <taxon>Pseudomonadota</taxon>
        <taxon>Betaproteobacteria</taxon>
        <taxon>Burkholderiales</taxon>
        <taxon>Burkholderiaceae</taxon>
        <taxon>Pararobbsia</taxon>
    </lineage>
</organism>
<dbReference type="Proteomes" id="UP000494115">
    <property type="component" value="Unassembled WGS sequence"/>
</dbReference>
<protein>
    <submittedName>
        <fullName evidence="1">Uncharacterized protein</fullName>
    </submittedName>
</protein>
<dbReference type="EMBL" id="CADIKM010000038">
    <property type="protein sequence ID" value="CAB3800598.1"/>
    <property type="molecule type" value="Genomic_DNA"/>
</dbReference>
<gene>
    <name evidence="1" type="ORF">LMG28138_04861</name>
</gene>
<proteinExistence type="predicted"/>
<accession>A0A6S7BHJ8</accession>
<keyword evidence="2" id="KW-1185">Reference proteome</keyword>
<dbReference type="AlphaFoldDB" id="A0A6S7BHJ8"/>
<reference evidence="1 2" key="1">
    <citation type="submission" date="2020-04" db="EMBL/GenBank/DDBJ databases">
        <authorList>
            <person name="De Canck E."/>
        </authorList>
    </citation>
    <scope>NUCLEOTIDE SEQUENCE [LARGE SCALE GENOMIC DNA]</scope>
    <source>
        <strain evidence="1 2">LMG 28138</strain>
    </source>
</reference>